<feature type="transmembrane region" description="Helical" evidence="4">
    <location>
        <begin position="475"/>
        <end position="496"/>
    </location>
</feature>
<keyword evidence="4" id="KW-0472">Membrane</keyword>
<dbReference type="Gene3D" id="3.40.50.2000">
    <property type="entry name" value="Glycogen Phosphorylase B"/>
    <property type="match status" value="1"/>
</dbReference>
<dbReference type="CDD" id="cd03784">
    <property type="entry name" value="GT1_Gtf-like"/>
    <property type="match status" value="1"/>
</dbReference>
<dbReference type="SUPFAM" id="SSF53756">
    <property type="entry name" value="UDP-Glycosyltransferase/glycogen phosphorylase"/>
    <property type="match status" value="1"/>
</dbReference>
<dbReference type="InterPro" id="IPR002213">
    <property type="entry name" value="UDP_glucos_trans"/>
</dbReference>
<keyword evidence="4" id="KW-0812">Transmembrane</keyword>
<protein>
    <submittedName>
        <fullName evidence="6 7">UDP-glucuronosyltransferase 2B30-like</fullName>
    </submittedName>
</protein>
<dbReference type="PANTHER" id="PTHR48043">
    <property type="entry name" value="EG:EG0003.4 PROTEIN-RELATED"/>
    <property type="match status" value="1"/>
</dbReference>
<dbReference type="Proteomes" id="UP000192223">
    <property type="component" value="Unplaced"/>
</dbReference>
<name>A0A1W4X720_AGRPL</name>
<dbReference type="FunFam" id="3.40.50.2000:FF:000050">
    <property type="entry name" value="UDP-glucuronosyltransferase"/>
    <property type="match status" value="1"/>
</dbReference>
<comment type="similarity">
    <text evidence="1">Belongs to the UDP-glycosyltransferase family.</text>
</comment>
<evidence type="ECO:0000313" key="6">
    <source>
        <dbReference type="RefSeq" id="XP_018328632.1"/>
    </source>
</evidence>
<dbReference type="GeneID" id="108739288"/>
<keyword evidence="3" id="KW-0808">Transferase</keyword>
<dbReference type="RefSeq" id="XP_025831161.1">
    <property type="nucleotide sequence ID" value="XM_025975376.1"/>
</dbReference>
<evidence type="ECO:0000256" key="2">
    <source>
        <dbReference type="ARBA" id="ARBA00022676"/>
    </source>
</evidence>
<gene>
    <name evidence="6" type="primary">LOC108739288</name>
    <name evidence="7" type="synonym">LOC112904642</name>
</gene>
<dbReference type="RefSeq" id="XP_018328632.1">
    <property type="nucleotide sequence ID" value="XM_018473130.2"/>
</dbReference>
<dbReference type="KEGG" id="apln:112904642"/>
<dbReference type="AlphaFoldDB" id="A0A1W4X720"/>
<proteinExistence type="inferred from homology"/>
<reference evidence="6 7" key="1">
    <citation type="submission" date="2025-04" db="UniProtKB">
        <authorList>
            <consortium name="RefSeq"/>
        </authorList>
    </citation>
    <scope>IDENTIFICATION</scope>
    <source>
        <tissue evidence="6 7">Entire body</tissue>
    </source>
</reference>
<dbReference type="PANTHER" id="PTHR48043:SF145">
    <property type="entry name" value="FI06409P-RELATED"/>
    <property type="match status" value="1"/>
</dbReference>
<dbReference type="GO" id="GO:0008194">
    <property type="term" value="F:UDP-glycosyltransferase activity"/>
    <property type="evidence" value="ECO:0007669"/>
    <property type="project" value="InterPro"/>
</dbReference>
<accession>A0A1W4X720</accession>
<evidence type="ECO:0000313" key="7">
    <source>
        <dbReference type="RefSeq" id="XP_025831161.1"/>
    </source>
</evidence>
<keyword evidence="4" id="KW-1133">Transmembrane helix</keyword>
<evidence type="ECO:0000256" key="3">
    <source>
        <dbReference type="ARBA" id="ARBA00022679"/>
    </source>
</evidence>
<dbReference type="KEGG" id="apln:108739288"/>
<dbReference type="InterPro" id="IPR050271">
    <property type="entry name" value="UDP-glycosyltransferase"/>
</dbReference>
<dbReference type="OrthoDB" id="5835829at2759"/>
<sequence>MRQMLIIIPILLINISPFTTGFKFLGLFPLPIRSNFLMYETIFKGLADRGHEIDVLSHYPQKTPVKNINDIDISGSIPSLDNNVSIESVSKMTRIESAWSVFRTHGVDVCEKVLQHRALQILRKSKKKYDGILIEVFGTDCLLGFSHLYKAPVIGITSSMHLPWADERMGNPDNPSYVSNYFIPFNKNMTIGQKIELATATVLSKIGYHLISTIPSEMRARDFFGTDLPPLDQLAFNMSLLLVNSYFGLSDPRPTVPGLIEVGGLHIQNPKNLTPELATLAKSANGIIYFSMGTVVKLSSFDNQKLQSLLHVLSQLPYTVLFKGNVQDLRSFKPTDNIHFSEWFPQIDILCHSKTKLFITPGGQMSIQEAAFCGVPIVGIPFLPHQVLNVQFFESKGAGIGIEYDDIDEFKIKRAIKTITDNNTYHKNAKALARVYNDRPLSPLQTALFWIEYVIRHKGAFHLRTKSVDLIWMDYYLLDVAFIFTIIFIVLLYLMVKLLHFLQDYFDYSKLQIKSNGKVSTHNNVKATQ</sequence>
<evidence type="ECO:0000256" key="4">
    <source>
        <dbReference type="SAM" id="Phobius"/>
    </source>
</evidence>
<evidence type="ECO:0000313" key="5">
    <source>
        <dbReference type="Proteomes" id="UP000192223"/>
    </source>
</evidence>
<dbReference type="Pfam" id="PF00201">
    <property type="entry name" value="UDPGT"/>
    <property type="match status" value="1"/>
</dbReference>
<keyword evidence="5" id="KW-1185">Reference proteome</keyword>
<evidence type="ECO:0000256" key="1">
    <source>
        <dbReference type="ARBA" id="ARBA00009995"/>
    </source>
</evidence>
<keyword evidence="2" id="KW-0328">Glycosyltransferase</keyword>
<organism evidence="5 6">
    <name type="scientific">Agrilus planipennis</name>
    <name type="common">Emerald ash borer</name>
    <name type="synonym">Agrilus marcopoli</name>
    <dbReference type="NCBI Taxonomy" id="224129"/>
    <lineage>
        <taxon>Eukaryota</taxon>
        <taxon>Metazoa</taxon>
        <taxon>Ecdysozoa</taxon>
        <taxon>Arthropoda</taxon>
        <taxon>Hexapoda</taxon>
        <taxon>Insecta</taxon>
        <taxon>Pterygota</taxon>
        <taxon>Neoptera</taxon>
        <taxon>Endopterygota</taxon>
        <taxon>Coleoptera</taxon>
        <taxon>Polyphaga</taxon>
        <taxon>Elateriformia</taxon>
        <taxon>Buprestoidea</taxon>
        <taxon>Buprestidae</taxon>
        <taxon>Agrilinae</taxon>
        <taxon>Agrilus</taxon>
    </lineage>
</organism>